<organism evidence="1 2">
    <name type="scientific">Massilia timonae</name>
    <dbReference type="NCBI Taxonomy" id="47229"/>
    <lineage>
        <taxon>Bacteria</taxon>
        <taxon>Pseudomonadati</taxon>
        <taxon>Pseudomonadota</taxon>
        <taxon>Betaproteobacteria</taxon>
        <taxon>Burkholderiales</taxon>
        <taxon>Oxalobacteraceae</taxon>
        <taxon>Telluria group</taxon>
        <taxon>Massilia</taxon>
    </lineage>
</organism>
<accession>A0A1S2NAA6</accession>
<reference evidence="1 2" key="1">
    <citation type="submission" date="2014-10" db="EMBL/GenBank/DDBJ databases">
        <authorList>
            <person name="Seo M.-J."/>
            <person name="Seok Y.J."/>
            <person name="Cha I.-T."/>
        </authorList>
    </citation>
    <scope>NUCLEOTIDE SEQUENCE [LARGE SCALE GENOMIC DNA]</scope>
    <source>
        <strain evidence="1 2">NEU</strain>
    </source>
</reference>
<dbReference type="AlphaFoldDB" id="A0A1S2NAA6"/>
<dbReference type="Proteomes" id="UP000180246">
    <property type="component" value="Unassembled WGS sequence"/>
</dbReference>
<gene>
    <name evidence="1" type="ORF">LO55_245</name>
</gene>
<name>A0A1S2NAA6_9BURK</name>
<evidence type="ECO:0000313" key="1">
    <source>
        <dbReference type="EMBL" id="OIJ41594.1"/>
    </source>
</evidence>
<comment type="caution">
    <text evidence="1">The sequence shown here is derived from an EMBL/GenBank/DDBJ whole genome shotgun (WGS) entry which is preliminary data.</text>
</comment>
<dbReference type="RefSeq" id="WP_177185492.1">
    <property type="nucleotide sequence ID" value="NZ_JRYB01000001.1"/>
</dbReference>
<protein>
    <submittedName>
        <fullName evidence="1">Uncharacterized protein</fullName>
    </submittedName>
</protein>
<proteinExistence type="predicted"/>
<dbReference type="EMBL" id="JRYB01000001">
    <property type="protein sequence ID" value="OIJ41594.1"/>
    <property type="molecule type" value="Genomic_DNA"/>
</dbReference>
<evidence type="ECO:0000313" key="2">
    <source>
        <dbReference type="Proteomes" id="UP000180246"/>
    </source>
</evidence>
<sequence length="198" mass="22582">MGRATNSAIQANANKPKPSAYIGEVMHNCFVQPSIFSHTCVVAVSCDSINFCGHALLHIGGTGWYFYVAGFNEVPRFMNEAGYKRYLKEGGKYEIRRWAVPIRNALGAHRKLEELLSKRWQWLLLPSNCVSFVEEIVFAGGSNAHLHYNCPRWKPSNENHTHLPCRRIRDGCACVYRHAHVCDGRLRRDSRDIIVFHP</sequence>